<evidence type="ECO:0000313" key="7">
    <source>
        <dbReference type="EMBL" id="MBB3904090.1"/>
    </source>
</evidence>
<evidence type="ECO:0000256" key="3">
    <source>
        <dbReference type="ARBA" id="ARBA00023125"/>
    </source>
</evidence>
<evidence type="ECO:0000313" key="6">
    <source>
        <dbReference type="EMBL" id="GLS42831.1"/>
    </source>
</evidence>
<dbReference type="AlphaFoldDB" id="A0A7W6AIQ4"/>
<dbReference type="SUPFAM" id="SSF46785">
    <property type="entry name" value="Winged helix' DNA-binding domain"/>
    <property type="match status" value="1"/>
</dbReference>
<dbReference type="InterPro" id="IPR005119">
    <property type="entry name" value="LysR_subst-bd"/>
</dbReference>
<organism evidence="7 8">
    <name type="scientific">Methylobacterium brachythecii</name>
    <dbReference type="NCBI Taxonomy" id="1176177"/>
    <lineage>
        <taxon>Bacteria</taxon>
        <taxon>Pseudomonadati</taxon>
        <taxon>Pseudomonadota</taxon>
        <taxon>Alphaproteobacteria</taxon>
        <taxon>Hyphomicrobiales</taxon>
        <taxon>Methylobacteriaceae</taxon>
        <taxon>Methylobacterium</taxon>
    </lineage>
</organism>
<keyword evidence="3 7" id="KW-0238">DNA-binding</keyword>
<dbReference type="PANTHER" id="PTHR30579">
    <property type="entry name" value="TRANSCRIPTIONAL REGULATOR"/>
    <property type="match status" value="1"/>
</dbReference>
<dbReference type="Proteomes" id="UP000517759">
    <property type="component" value="Unassembled WGS sequence"/>
</dbReference>
<keyword evidence="2" id="KW-0805">Transcription regulation</keyword>
<dbReference type="Pfam" id="PF03466">
    <property type="entry name" value="LysR_substrate"/>
    <property type="match status" value="1"/>
</dbReference>
<evidence type="ECO:0000313" key="8">
    <source>
        <dbReference type="Proteomes" id="UP000517759"/>
    </source>
</evidence>
<dbReference type="Gene3D" id="3.40.190.10">
    <property type="entry name" value="Periplasmic binding protein-like II"/>
    <property type="match status" value="2"/>
</dbReference>
<evidence type="ECO:0000313" key="9">
    <source>
        <dbReference type="Proteomes" id="UP001156881"/>
    </source>
</evidence>
<reference evidence="6" key="1">
    <citation type="journal article" date="2014" name="Int. J. Syst. Evol. Microbiol.">
        <title>Complete genome of a new Firmicutes species belonging to the dominant human colonic microbiota ('Ruminococcus bicirculans') reveals two chromosomes and a selective capacity to utilize plant glucans.</title>
        <authorList>
            <consortium name="NISC Comparative Sequencing Program"/>
            <person name="Wegmann U."/>
            <person name="Louis P."/>
            <person name="Goesmann A."/>
            <person name="Henrissat B."/>
            <person name="Duncan S.H."/>
            <person name="Flint H.J."/>
        </authorList>
    </citation>
    <scope>NUCLEOTIDE SEQUENCE</scope>
    <source>
        <strain evidence="6">NBRC 107710</strain>
    </source>
</reference>
<dbReference type="InterPro" id="IPR050176">
    <property type="entry name" value="LTTR"/>
</dbReference>
<dbReference type="Gene3D" id="1.10.10.10">
    <property type="entry name" value="Winged helix-like DNA-binding domain superfamily/Winged helix DNA-binding domain"/>
    <property type="match status" value="1"/>
</dbReference>
<dbReference type="InterPro" id="IPR000847">
    <property type="entry name" value="LysR_HTH_N"/>
</dbReference>
<dbReference type="PRINTS" id="PR00039">
    <property type="entry name" value="HTHLYSR"/>
</dbReference>
<accession>A0A7W6AIQ4</accession>
<comment type="caution">
    <text evidence="7">The sequence shown here is derived from an EMBL/GenBank/DDBJ whole genome shotgun (WGS) entry which is preliminary data.</text>
</comment>
<gene>
    <name evidence="6" type="ORF">GCM10007884_08160</name>
    <name evidence="7" type="ORF">GGR33_003604</name>
</gene>
<reference evidence="9" key="2">
    <citation type="journal article" date="2019" name="Int. J. Syst. Evol. Microbiol.">
        <title>The Global Catalogue of Microorganisms (GCM) 10K type strain sequencing project: providing services to taxonomists for standard genome sequencing and annotation.</title>
        <authorList>
            <consortium name="The Broad Institute Genomics Platform"/>
            <consortium name="The Broad Institute Genome Sequencing Center for Infectious Disease"/>
            <person name="Wu L."/>
            <person name="Ma J."/>
        </authorList>
    </citation>
    <scope>NUCLEOTIDE SEQUENCE [LARGE SCALE GENOMIC DNA]</scope>
    <source>
        <strain evidence="9">NBRC 107710</strain>
    </source>
</reference>
<dbReference type="GO" id="GO:0003677">
    <property type="term" value="F:DNA binding"/>
    <property type="evidence" value="ECO:0007669"/>
    <property type="project" value="UniProtKB-KW"/>
</dbReference>
<proteinExistence type="inferred from homology"/>
<evidence type="ECO:0000256" key="1">
    <source>
        <dbReference type="ARBA" id="ARBA00009437"/>
    </source>
</evidence>
<keyword evidence="4" id="KW-0804">Transcription</keyword>
<dbReference type="PROSITE" id="PS50931">
    <property type="entry name" value="HTH_LYSR"/>
    <property type="match status" value="1"/>
</dbReference>
<dbReference type="GO" id="GO:0003700">
    <property type="term" value="F:DNA-binding transcription factor activity"/>
    <property type="evidence" value="ECO:0007669"/>
    <property type="project" value="InterPro"/>
</dbReference>
<comment type="similarity">
    <text evidence="1">Belongs to the LysR transcriptional regulatory family.</text>
</comment>
<reference evidence="7 8" key="3">
    <citation type="submission" date="2020-08" db="EMBL/GenBank/DDBJ databases">
        <title>Genomic Encyclopedia of Type Strains, Phase IV (KMG-IV): sequencing the most valuable type-strain genomes for metagenomic binning, comparative biology and taxonomic classification.</title>
        <authorList>
            <person name="Goeker M."/>
        </authorList>
    </citation>
    <scope>NUCLEOTIDE SEQUENCE [LARGE SCALE GENOMIC DNA]</scope>
    <source>
        <strain evidence="7 8">DSM 24105</strain>
    </source>
</reference>
<dbReference type="InterPro" id="IPR036390">
    <property type="entry name" value="WH_DNA-bd_sf"/>
</dbReference>
<dbReference type="EMBL" id="BSPG01000002">
    <property type="protein sequence ID" value="GLS42831.1"/>
    <property type="molecule type" value="Genomic_DNA"/>
</dbReference>
<dbReference type="SUPFAM" id="SSF53850">
    <property type="entry name" value="Periplasmic binding protein-like II"/>
    <property type="match status" value="1"/>
</dbReference>
<reference evidence="6" key="4">
    <citation type="submission" date="2023-01" db="EMBL/GenBank/DDBJ databases">
        <title>Draft genome sequence of Methylobacterium brachythecii strain NBRC 107710.</title>
        <authorList>
            <person name="Sun Q."/>
            <person name="Mori K."/>
        </authorList>
    </citation>
    <scope>NUCLEOTIDE SEQUENCE</scope>
    <source>
        <strain evidence="6">NBRC 107710</strain>
    </source>
</reference>
<feature type="domain" description="HTH lysR-type" evidence="5">
    <location>
        <begin position="25"/>
        <end position="82"/>
    </location>
</feature>
<evidence type="ECO:0000256" key="4">
    <source>
        <dbReference type="ARBA" id="ARBA00023163"/>
    </source>
</evidence>
<evidence type="ECO:0000256" key="2">
    <source>
        <dbReference type="ARBA" id="ARBA00023015"/>
    </source>
</evidence>
<dbReference type="InterPro" id="IPR036388">
    <property type="entry name" value="WH-like_DNA-bd_sf"/>
</dbReference>
<evidence type="ECO:0000259" key="5">
    <source>
        <dbReference type="PROSITE" id="PS50931"/>
    </source>
</evidence>
<protein>
    <submittedName>
        <fullName evidence="7">DNA-binding transcriptional LysR family regulator</fullName>
    </submittedName>
    <submittedName>
        <fullName evidence="6">LysR family transcriptional regulator</fullName>
    </submittedName>
</protein>
<name>A0A7W6AIQ4_9HYPH</name>
<dbReference type="PANTHER" id="PTHR30579:SF7">
    <property type="entry name" value="HTH-TYPE TRANSCRIPTIONAL REGULATOR LRHA-RELATED"/>
    <property type="match status" value="1"/>
</dbReference>
<dbReference type="Proteomes" id="UP001156881">
    <property type="component" value="Unassembled WGS sequence"/>
</dbReference>
<dbReference type="Pfam" id="PF00126">
    <property type="entry name" value="HTH_1"/>
    <property type="match status" value="1"/>
</dbReference>
<dbReference type="EMBL" id="JACIDN010000006">
    <property type="protein sequence ID" value="MBB3904090.1"/>
    <property type="molecule type" value="Genomic_DNA"/>
</dbReference>
<sequence length="303" mass="32521">MLDMTNIIRESNELLFFPLRNAIMLDLVSVRLFVLALDLGSLTRAAEAAGTVQPVVSQRLKALEATLGRKLLDRSPRFVRATEDGRAFLEKARLLLRSHDEAMRFTEAPAVRFSLGFSDHALGLGIEPVLQAVRSALPGNAIIDVRMGLSQDLRPRFDAGQLDAIVIRRESGGREGEVLGNDHLGWRAAQGWSRSADGPLPLATLGMPCGVHEAAIRLLDRARIPWRESFQASSCAALCAGVRSGLGVALLGDAACDGMPDAGPALGLPPIPASEIVMFGRAGSPIVGDALRALELAIRKRLR</sequence>
<keyword evidence="9" id="KW-1185">Reference proteome</keyword>